<protein>
    <recommendedName>
        <fullName evidence="4">EH domain-containing protein</fullName>
    </recommendedName>
</protein>
<dbReference type="OrthoDB" id="2522565at2759"/>
<evidence type="ECO:0000313" key="3">
    <source>
        <dbReference type="Proteomes" id="UP000024533"/>
    </source>
</evidence>
<evidence type="ECO:0008006" key="4">
    <source>
        <dbReference type="Google" id="ProtNLM"/>
    </source>
</evidence>
<dbReference type="AlphaFoldDB" id="A0A059J428"/>
<name>A0A059J428_TRIIM</name>
<evidence type="ECO:0000256" key="1">
    <source>
        <dbReference type="SAM" id="MobiDB-lite"/>
    </source>
</evidence>
<dbReference type="Proteomes" id="UP000024533">
    <property type="component" value="Unassembled WGS sequence"/>
</dbReference>
<accession>A0A059J428</accession>
<gene>
    <name evidence="2" type="ORF">H109_05890</name>
</gene>
<feature type="region of interest" description="Disordered" evidence="1">
    <location>
        <begin position="47"/>
        <end position="70"/>
    </location>
</feature>
<sequence length="463" mass="52367">MLVRGLKRLFIPVALFLLLAFVAATYFGSARSGWSLRDTLKGSLPFDNNNNDTGGNNKKNKPSPAASPKTAADISKTHHEIFSLSTPDRKFFRIKFGELPATNPSIIPHPQLNDTWVISAQHMNRRDTIKNTVWFAELVCNAMFKTSGRLECVSPPMNMPIAATVGDRNKCTGDLAFFALNIGPHDARVFYGPRFPLTIYGSNSVFTCFGQWVQDFRMLMDWGYEHFFQNEFRVPTEIQRPTAYGAIEKNWFVFWDREGQMYAHYDVAPRRVFAKLEYTGAVGPNLASAVASQDNRCLRRYMPRLPPKLESIHQATNSLAITLCNRTDPSCKPNEENTFVLTIFQHKSFYSFHSVYEPYAMLFRQSAPFELYGISSKPIWIHGRGKAGEGKKPPGLTPEEARVWSQTEMFYITSISWKTHGQKYHGYSDDVLFIAFGIEDEETGGIDVRASDLLEGLGRCSVA</sequence>
<keyword evidence="3" id="KW-1185">Reference proteome</keyword>
<evidence type="ECO:0000313" key="2">
    <source>
        <dbReference type="EMBL" id="KDB22212.1"/>
    </source>
</evidence>
<dbReference type="HOGENOM" id="CLU_024135_0_0_1"/>
<organism evidence="2 3">
    <name type="scientific">Trichophyton interdigitale (strain MR816)</name>
    <dbReference type="NCBI Taxonomy" id="1215338"/>
    <lineage>
        <taxon>Eukaryota</taxon>
        <taxon>Fungi</taxon>
        <taxon>Dikarya</taxon>
        <taxon>Ascomycota</taxon>
        <taxon>Pezizomycotina</taxon>
        <taxon>Eurotiomycetes</taxon>
        <taxon>Eurotiomycetidae</taxon>
        <taxon>Onygenales</taxon>
        <taxon>Arthrodermataceae</taxon>
        <taxon>Trichophyton</taxon>
    </lineage>
</organism>
<dbReference type="EMBL" id="AOKY01000374">
    <property type="protein sequence ID" value="KDB22212.1"/>
    <property type="molecule type" value="Genomic_DNA"/>
</dbReference>
<reference evidence="2 3" key="1">
    <citation type="submission" date="2014-02" db="EMBL/GenBank/DDBJ databases">
        <title>The Genome Sequence of Trichophyton interdigitale MR816.</title>
        <authorList>
            <consortium name="The Broad Institute Genomics Platform"/>
            <person name="Cuomo C.A."/>
            <person name="White T.C."/>
            <person name="Graser Y."/>
            <person name="Martinez-Rossi N."/>
            <person name="Heitman J."/>
            <person name="Young S.K."/>
            <person name="Zeng Q."/>
            <person name="Gargeya S."/>
            <person name="Abouelleil A."/>
            <person name="Alvarado L."/>
            <person name="Chapman S.B."/>
            <person name="Gainer-Dewar J."/>
            <person name="Goldberg J."/>
            <person name="Griggs A."/>
            <person name="Gujja S."/>
            <person name="Hansen M."/>
            <person name="Howarth C."/>
            <person name="Imamovic A."/>
            <person name="Larimer J."/>
            <person name="Martinez D."/>
            <person name="Murphy C."/>
            <person name="Pearson M.D."/>
            <person name="Persinoti G."/>
            <person name="Poon T."/>
            <person name="Priest M."/>
            <person name="Roberts A.D."/>
            <person name="Saif S."/>
            <person name="Shea T.D."/>
            <person name="Sykes S.N."/>
            <person name="Wortman J."/>
            <person name="Nusbaum C."/>
            <person name="Birren B."/>
        </authorList>
    </citation>
    <scope>NUCLEOTIDE SEQUENCE [LARGE SCALE GENOMIC DNA]</scope>
    <source>
        <strain evidence="2 3">MR816</strain>
    </source>
</reference>
<comment type="caution">
    <text evidence="2">The sequence shown here is derived from an EMBL/GenBank/DDBJ whole genome shotgun (WGS) entry which is preliminary data.</text>
</comment>
<dbReference type="OMA" id="LTIFQHK"/>
<proteinExistence type="predicted"/>